<sequence length="655" mass="73083">MAGTKDIKEFTKYPSLSDNDYLLGTKTDLGGTDAGITVSDFKKLVAQDVKPTIKNGYWWVNGVNTGELATGRTPQFRYTANGMEMKYDNEDDTAFRVIIPIEDLIFTFDDLIPEQVELLKLKFSDLTEAEKNELRGKAFTYTDFTPDQLADLRLTWDKLTPTQKKELQGERGYSAFEVWEQQEGNTGKTVDDYLSWLRLPATSVALAIREEMDQIAEEAEEVIRETNAAGEQAGKAAVRANNAAEAAEGIVAGIVPTKTSDLENDSGFITKVVDDLANYLLKSETYTREEVLNLISQIKGISILPVEVLPDTGETNIIYFLPKEGAEDDVYDEYIWISGKWERIGSTSIDLSKYYTKEDADNRYVLKELGKRLMTDEEGEKLAGIEEGANKFQYPANPEAGQVLTWSDGSAKWNNPVSGYEYIELGDILQVNRVKTSTELDWNDFILGKTMDDLEQAYINNTPIYSKIQSRYFGEKMGYSQCTSIMKIVDGTVVHYCLSFVVAYSATNSDNIYNYLIDLRGVTGEGWRDATARAACSYTKTTVAIGVSIPFTGGFIIMDLSTSGSRDLLINPSGFYPLHNSTTTVMLRNTSTLTTKLAFTIKLGADTKLDGSVLLIPSDLPELAGGEACELNILWADWKYIVRASESFNYKEYVE</sequence>
<keyword evidence="2" id="KW-1185">Reference proteome</keyword>
<proteinExistence type="predicted"/>
<dbReference type="RefSeq" id="WP_183671014.1">
    <property type="nucleotide sequence ID" value="NZ_BMPB01000012.1"/>
</dbReference>
<dbReference type="EMBL" id="JACHOC010000004">
    <property type="protein sequence ID" value="MBB4622637.1"/>
    <property type="molecule type" value="Genomic_DNA"/>
</dbReference>
<evidence type="ECO:0000313" key="2">
    <source>
        <dbReference type="Proteomes" id="UP000533637"/>
    </source>
</evidence>
<protein>
    <submittedName>
        <fullName evidence="1">Uncharacterized protein</fullName>
    </submittedName>
</protein>
<dbReference type="Proteomes" id="UP000533637">
    <property type="component" value="Unassembled WGS sequence"/>
</dbReference>
<comment type="caution">
    <text evidence="1">The sequence shown here is derived from an EMBL/GenBank/DDBJ whole genome shotgun (WGS) entry which is preliminary data.</text>
</comment>
<name>A0ABR6KMB0_9BACT</name>
<organism evidence="1 2">
    <name type="scientific">Parabacteroides faecis</name>
    <dbReference type="NCBI Taxonomy" id="1217282"/>
    <lineage>
        <taxon>Bacteria</taxon>
        <taxon>Pseudomonadati</taxon>
        <taxon>Bacteroidota</taxon>
        <taxon>Bacteroidia</taxon>
        <taxon>Bacteroidales</taxon>
        <taxon>Tannerellaceae</taxon>
        <taxon>Parabacteroides</taxon>
    </lineage>
</organism>
<evidence type="ECO:0000313" key="1">
    <source>
        <dbReference type="EMBL" id="MBB4622637.1"/>
    </source>
</evidence>
<reference evidence="1 2" key="1">
    <citation type="submission" date="2020-08" db="EMBL/GenBank/DDBJ databases">
        <title>Genomic Encyclopedia of Type Strains, Phase IV (KMG-IV): sequencing the most valuable type-strain genomes for metagenomic binning, comparative biology and taxonomic classification.</title>
        <authorList>
            <person name="Goeker M."/>
        </authorList>
    </citation>
    <scope>NUCLEOTIDE SEQUENCE [LARGE SCALE GENOMIC DNA]</scope>
    <source>
        <strain evidence="1 2">DSM 102983</strain>
    </source>
</reference>
<gene>
    <name evidence="1" type="ORF">GGQ57_002537</name>
</gene>
<accession>A0ABR6KMB0</accession>